<evidence type="ECO:0000313" key="3">
    <source>
        <dbReference type="EMBL" id="CAH7675508.1"/>
    </source>
</evidence>
<keyword evidence="2" id="KW-0812">Transmembrane</keyword>
<dbReference type="EMBL" id="CALTRL010002351">
    <property type="protein sequence ID" value="CAH7675508.1"/>
    <property type="molecule type" value="Genomic_DNA"/>
</dbReference>
<name>A0AAV0B1F3_PHAPC</name>
<evidence type="ECO:0000256" key="1">
    <source>
        <dbReference type="SAM" id="MobiDB-lite"/>
    </source>
</evidence>
<dbReference type="AlphaFoldDB" id="A0AAV0B1F3"/>
<gene>
    <name evidence="3" type="ORF">PPACK8108_LOCUS10527</name>
</gene>
<dbReference type="Proteomes" id="UP001153365">
    <property type="component" value="Unassembled WGS sequence"/>
</dbReference>
<evidence type="ECO:0000313" key="4">
    <source>
        <dbReference type="Proteomes" id="UP001153365"/>
    </source>
</evidence>
<organism evidence="3 4">
    <name type="scientific">Phakopsora pachyrhizi</name>
    <name type="common">Asian soybean rust disease fungus</name>
    <dbReference type="NCBI Taxonomy" id="170000"/>
    <lineage>
        <taxon>Eukaryota</taxon>
        <taxon>Fungi</taxon>
        <taxon>Dikarya</taxon>
        <taxon>Basidiomycota</taxon>
        <taxon>Pucciniomycotina</taxon>
        <taxon>Pucciniomycetes</taxon>
        <taxon>Pucciniales</taxon>
        <taxon>Phakopsoraceae</taxon>
        <taxon>Phakopsora</taxon>
    </lineage>
</organism>
<keyword evidence="4" id="KW-1185">Reference proteome</keyword>
<protein>
    <submittedName>
        <fullName evidence="3">Expressed protein</fullName>
    </submittedName>
</protein>
<feature type="transmembrane region" description="Helical" evidence="2">
    <location>
        <begin position="491"/>
        <end position="506"/>
    </location>
</feature>
<feature type="compositionally biased region" description="Low complexity" evidence="1">
    <location>
        <begin position="311"/>
        <end position="321"/>
    </location>
</feature>
<feature type="compositionally biased region" description="Low complexity" evidence="1">
    <location>
        <begin position="283"/>
        <end position="304"/>
    </location>
</feature>
<sequence length="508" mass="57110">MNLNRRSETLSAPSSATASASTGLMNTLVLIILRLFLLPVYDRLEPWISSFIHWSYHFIYLNLIRPKPIQVSSSTSPRNLTFPFYSINTVINRHPSPISHNNRSLVLITQSSHLNGIPIDLALKLASLGYHIFIQVSTQSQLSEVIINWQRLRSRLNNSTHTSSNTHHNPHNFSNLQSSSFNLYSHHHLSNQSDEHDYLLLQQNNHPGPGTVVPLLYQTHDVNSRLLAVSTINAYARENAIDTFSLINIITPHQIRKSFNPSASLTPTSAGFQFAFSPFHNTQSYNSNSNSNSNSNHPYHQQQQQHHHRSSISSQSSPDSSRPLAGLASPPISGDLSGTLSIPSSPTTTRTFQTNLNATNQLNNGSSLDLQNEFYNQNPPIIPLIINSEIYISDAMNEILISPLLIVQDLLPILKTHRGRVVNVWDEGQVKFKKRSVLERMFLPDVSAYSTTTEGLMGIISDGFEKICKTLSDELMVSHMKSFTVSANKDLILYFYVILFFIFLLIKK</sequence>
<comment type="caution">
    <text evidence="3">The sequence shown here is derived from an EMBL/GenBank/DDBJ whole genome shotgun (WGS) entry which is preliminary data.</text>
</comment>
<evidence type="ECO:0000256" key="2">
    <source>
        <dbReference type="SAM" id="Phobius"/>
    </source>
</evidence>
<reference evidence="3" key="1">
    <citation type="submission" date="2022-06" db="EMBL/GenBank/DDBJ databases">
        <authorList>
            <consortium name="SYNGENTA / RWTH Aachen University"/>
        </authorList>
    </citation>
    <scope>NUCLEOTIDE SEQUENCE</scope>
</reference>
<feature type="region of interest" description="Disordered" evidence="1">
    <location>
        <begin position="283"/>
        <end position="351"/>
    </location>
</feature>
<feature type="compositionally biased region" description="Polar residues" evidence="1">
    <location>
        <begin position="336"/>
        <end position="351"/>
    </location>
</feature>
<keyword evidence="2" id="KW-1133">Transmembrane helix</keyword>
<proteinExistence type="predicted"/>
<keyword evidence="2" id="KW-0472">Membrane</keyword>
<accession>A0AAV0B1F3</accession>